<evidence type="ECO:0000256" key="3">
    <source>
        <dbReference type="ARBA" id="ARBA00022692"/>
    </source>
</evidence>
<dbReference type="PANTHER" id="PTHR11266:SF17">
    <property type="entry name" value="PROTEIN MPV17"/>
    <property type="match status" value="1"/>
</dbReference>
<gene>
    <name evidence="7" type="ORF">EVJ58_g10571</name>
</gene>
<dbReference type="EMBL" id="SEKV01001188">
    <property type="protein sequence ID" value="TFY51430.1"/>
    <property type="molecule type" value="Genomic_DNA"/>
</dbReference>
<name>A0A4Y9XMW6_9APHY</name>
<keyword evidence="3" id="KW-0812">Transmembrane</keyword>
<evidence type="ECO:0000256" key="1">
    <source>
        <dbReference type="ARBA" id="ARBA00004141"/>
    </source>
</evidence>
<organism evidence="7 8">
    <name type="scientific">Rhodofomes roseus</name>
    <dbReference type="NCBI Taxonomy" id="34475"/>
    <lineage>
        <taxon>Eukaryota</taxon>
        <taxon>Fungi</taxon>
        <taxon>Dikarya</taxon>
        <taxon>Basidiomycota</taxon>
        <taxon>Agaricomycotina</taxon>
        <taxon>Agaricomycetes</taxon>
        <taxon>Polyporales</taxon>
        <taxon>Rhodofomes</taxon>
    </lineage>
</organism>
<evidence type="ECO:0000256" key="4">
    <source>
        <dbReference type="ARBA" id="ARBA00022989"/>
    </source>
</evidence>
<dbReference type="PANTHER" id="PTHR11266">
    <property type="entry name" value="PEROXISOMAL MEMBRANE PROTEIN 2, PXMP2 MPV17"/>
    <property type="match status" value="1"/>
</dbReference>
<comment type="caution">
    <text evidence="7">The sequence shown here is derived from an EMBL/GenBank/DDBJ whole genome shotgun (WGS) entry which is preliminary data.</text>
</comment>
<evidence type="ECO:0000313" key="7">
    <source>
        <dbReference type="EMBL" id="TFY51430.1"/>
    </source>
</evidence>
<comment type="similarity">
    <text evidence="2 6">Belongs to the peroxisomal membrane protein PXMP2/4 family.</text>
</comment>
<keyword evidence="4" id="KW-1133">Transmembrane helix</keyword>
<reference evidence="7 8" key="1">
    <citation type="submission" date="2019-01" db="EMBL/GenBank/DDBJ databases">
        <title>Genome sequencing of the rare red list fungi Fomitopsis rosea.</title>
        <authorList>
            <person name="Buettner E."/>
            <person name="Kellner H."/>
        </authorList>
    </citation>
    <scope>NUCLEOTIDE SEQUENCE [LARGE SCALE GENOMIC DNA]</scope>
    <source>
        <strain evidence="7 8">DSM 105464</strain>
    </source>
</reference>
<dbReference type="STRING" id="34475.A0A4Y9XMW6"/>
<dbReference type="GO" id="GO:0005739">
    <property type="term" value="C:mitochondrion"/>
    <property type="evidence" value="ECO:0007669"/>
    <property type="project" value="TreeGrafter"/>
</dbReference>
<evidence type="ECO:0000313" key="8">
    <source>
        <dbReference type="Proteomes" id="UP000298390"/>
    </source>
</evidence>
<keyword evidence="5" id="KW-0472">Membrane</keyword>
<dbReference type="InterPro" id="IPR007248">
    <property type="entry name" value="Mpv17_PMP22"/>
</dbReference>
<protein>
    <submittedName>
        <fullName evidence="7">Uncharacterized protein</fullName>
    </submittedName>
</protein>
<dbReference type="Proteomes" id="UP000298390">
    <property type="component" value="Unassembled WGS sequence"/>
</dbReference>
<evidence type="ECO:0000256" key="6">
    <source>
        <dbReference type="RuleBase" id="RU363053"/>
    </source>
</evidence>
<evidence type="ECO:0000256" key="5">
    <source>
        <dbReference type="ARBA" id="ARBA00023136"/>
    </source>
</evidence>
<evidence type="ECO:0000256" key="2">
    <source>
        <dbReference type="ARBA" id="ARBA00006824"/>
    </source>
</evidence>
<accession>A0A4Y9XMW6</accession>
<dbReference type="Pfam" id="PF04117">
    <property type="entry name" value="Mpv17_PMP22"/>
    <property type="match status" value="1"/>
</dbReference>
<dbReference type="AlphaFoldDB" id="A0A4Y9XMW6"/>
<dbReference type="GO" id="GO:0016020">
    <property type="term" value="C:membrane"/>
    <property type="evidence" value="ECO:0007669"/>
    <property type="project" value="UniProtKB-SubCell"/>
</dbReference>
<comment type="subcellular location">
    <subcellularLocation>
        <location evidence="1">Membrane</location>
        <topology evidence="1">Multi-pass membrane protein</topology>
    </subcellularLocation>
</comment>
<sequence length="159" mass="17725">MLTRSATSMSMFALGDIMAQQLVETKGLQHDCGPAAALSMASATIFGPTYTAWLKWLNSLKFSSRFREITCKVFLDQFVYAPAIIATYFTTMTFMEGKTAADAKERLRTAYPPAVVRSCSIFVPAQALSFSLVPVRYRFFVVTTISPFWSTHYMHSVSA</sequence>
<proteinExistence type="inferred from homology"/>